<dbReference type="Pfam" id="PF00059">
    <property type="entry name" value="Lectin_C"/>
    <property type="match status" value="1"/>
</dbReference>
<dbReference type="PROSITE" id="PS50041">
    <property type="entry name" value="C_TYPE_LECTIN_2"/>
    <property type="match status" value="1"/>
</dbReference>
<gene>
    <name evidence="4" type="primary">LOC100376636</name>
</gene>
<evidence type="ECO:0000259" key="2">
    <source>
        <dbReference type="PROSITE" id="PS50041"/>
    </source>
</evidence>
<dbReference type="RefSeq" id="XP_002738007.1">
    <property type="nucleotide sequence ID" value="XM_002737961.2"/>
</dbReference>
<keyword evidence="3" id="KW-1185">Reference proteome</keyword>
<organism evidence="3 4">
    <name type="scientific">Saccoglossus kowalevskii</name>
    <name type="common">Acorn worm</name>
    <dbReference type="NCBI Taxonomy" id="10224"/>
    <lineage>
        <taxon>Eukaryota</taxon>
        <taxon>Metazoa</taxon>
        <taxon>Hemichordata</taxon>
        <taxon>Enteropneusta</taxon>
        <taxon>Harrimaniidae</taxon>
        <taxon>Saccoglossus</taxon>
    </lineage>
</organism>
<name>A0ABM0GV64_SACKO</name>
<evidence type="ECO:0000256" key="1">
    <source>
        <dbReference type="SAM" id="SignalP"/>
    </source>
</evidence>
<feature type="domain" description="C-type lectin" evidence="2">
    <location>
        <begin position="32"/>
        <end position="158"/>
    </location>
</feature>
<dbReference type="InterPro" id="IPR016187">
    <property type="entry name" value="CTDL_fold"/>
</dbReference>
<sequence>MGLFGIVIVVLTVTSASTTALLTECPRGWTEWQDHCYYCFLEPKTWEDADTICKNYNGYLASIHSRQENDKINEVCASLFDLWIGYNDKGWEGIWTWSDSTAVEYTNWESGQPDGESGLIDGDVSCAMQSNELLIPLPGSGGEWVDENCNDEHAFTCKSKLHEAQ</sequence>
<dbReference type="InterPro" id="IPR001304">
    <property type="entry name" value="C-type_lectin-like"/>
</dbReference>
<feature type="signal peptide" evidence="1">
    <location>
        <begin position="1"/>
        <end position="20"/>
    </location>
</feature>
<reference evidence="4" key="1">
    <citation type="submission" date="2025-08" db="UniProtKB">
        <authorList>
            <consortium name="RefSeq"/>
        </authorList>
    </citation>
    <scope>IDENTIFICATION</scope>
    <source>
        <tissue evidence="4">Testes</tissue>
    </source>
</reference>
<proteinExistence type="predicted"/>
<keyword evidence="1" id="KW-0732">Signal</keyword>
<evidence type="ECO:0000313" key="3">
    <source>
        <dbReference type="Proteomes" id="UP000694865"/>
    </source>
</evidence>
<dbReference type="GeneID" id="100376636"/>
<dbReference type="PANTHER" id="PTHR22803">
    <property type="entry name" value="MANNOSE, PHOSPHOLIPASE, LECTIN RECEPTOR RELATED"/>
    <property type="match status" value="1"/>
</dbReference>
<dbReference type="SMART" id="SM00034">
    <property type="entry name" value="CLECT"/>
    <property type="match status" value="1"/>
</dbReference>
<dbReference type="SUPFAM" id="SSF56436">
    <property type="entry name" value="C-type lectin-like"/>
    <property type="match status" value="1"/>
</dbReference>
<dbReference type="InterPro" id="IPR016186">
    <property type="entry name" value="C-type_lectin-like/link_sf"/>
</dbReference>
<accession>A0ABM0GV64</accession>
<dbReference type="Gene3D" id="3.10.100.10">
    <property type="entry name" value="Mannose-Binding Protein A, subunit A"/>
    <property type="match status" value="1"/>
</dbReference>
<evidence type="ECO:0000313" key="4">
    <source>
        <dbReference type="RefSeq" id="XP_002738007.1"/>
    </source>
</evidence>
<feature type="chain" id="PRO_5045942486" evidence="1">
    <location>
        <begin position="21"/>
        <end position="165"/>
    </location>
</feature>
<protein>
    <submittedName>
        <fullName evidence="4">Neurocan core protein-like</fullName>
    </submittedName>
</protein>
<dbReference type="InterPro" id="IPR050111">
    <property type="entry name" value="C-type_lectin/snaclec_domain"/>
</dbReference>
<dbReference type="Proteomes" id="UP000694865">
    <property type="component" value="Unplaced"/>
</dbReference>